<dbReference type="EMBL" id="BAAAPF010000042">
    <property type="protein sequence ID" value="GAA2118635.1"/>
    <property type="molecule type" value="Genomic_DNA"/>
</dbReference>
<comment type="caution">
    <text evidence="2">The sequence shown here is derived from an EMBL/GenBank/DDBJ whole genome shotgun (WGS) entry which is preliminary data.</text>
</comment>
<accession>A0ABP5JPU7</accession>
<gene>
    <name evidence="2" type="ORF">GCM10009802_20380</name>
</gene>
<feature type="compositionally biased region" description="Polar residues" evidence="1">
    <location>
        <begin position="1"/>
        <end position="15"/>
    </location>
</feature>
<name>A0ABP5JPU7_9ACTN</name>
<reference evidence="3" key="1">
    <citation type="journal article" date="2019" name="Int. J. Syst. Evol. Microbiol.">
        <title>The Global Catalogue of Microorganisms (GCM) 10K type strain sequencing project: providing services to taxonomists for standard genome sequencing and annotation.</title>
        <authorList>
            <consortium name="The Broad Institute Genomics Platform"/>
            <consortium name="The Broad Institute Genome Sequencing Center for Infectious Disease"/>
            <person name="Wu L."/>
            <person name="Ma J."/>
        </authorList>
    </citation>
    <scope>NUCLEOTIDE SEQUENCE [LARGE SCALE GENOMIC DNA]</scope>
    <source>
        <strain evidence="3">JCM 15481</strain>
    </source>
</reference>
<evidence type="ECO:0000256" key="1">
    <source>
        <dbReference type="SAM" id="MobiDB-lite"/>
    </source>
</evidence>
<sequence>MPTLAQTLNDESQPADTRISALSSGSTSTTIQTTDGTMVNAIGVTPTTGRVISVRIGGLRYAIGWIRS</sequence>
<proteinExistence type="predicted"/>
<keyword evidence="3" id="KW-1185">Reference proteome</keyword>
<evidence type="ECO:0000313" key="3">
    <source>
        <dbReference type="Proteomes" id="UP001500443"/>
    </source>
</evidence>
<protein>
    <submittedName>
        <fullName evidence="2">Uncharacterized protein</fullName>
    </submittedName>
</protein>
<evidence type="ECO:0000313" key="2">
    <source>
        <dbReference type="EMBL" id="GAA2118635.1"/>
    </source>
</evidence>
<organism evidence="2 3">
    <name type="scientific">Streptomyces synnematoformans</name>
    <dbReference type="NCBI Taxonomy" id="415721"/>
    <lineage>
        <taxon>Bacteria</taxon>
        <taxon>Bacillati</taxon>
        <taxon>Actinomycetota</taxon>
        <taxon>Actinomycetes</taxon>
        <taxon>Kitasatosporales</taxon>
        <taxon>Streptomycetaceae</taxon>
        <taxon>Streptomyces</taxon>
    </lineage>
</organism>
<feature type="region of interest" description="Disordered" evidence="1">
    <location>
        <begin position="1"/>
        <end position="30"/>
    </location>
</feature>
<dbReference type="Proteomes" id="UP001500443">
    <property type="component" value="Unassembled WGS sequence"/>
</dbReference>